<protein>
    <submittedName>
        <fullName evidence="2">Uncharacterized protein</fullName>
    </submittedName>
</protein>
<dbReference type="Proteomes" id="UP001140230">
    <property type="component" value="Unassembled WGS sequence"/>
</dbReference>
<accession>A0A9X3YZ32</accession>
<organism evidence="2 3">
    <name type="scientific">Xanthomonas hortorum pv. hederae</name>
    <dbReference type="NCBI Taxonomy" id="453603"/>
    <lineage>
        <taxon>Bacteria</taxon>
        <taxon>Pseudomonadati</taxon>
        <taxon>Pseudomonadota</taxon>
        <taxon>Gammaproteobacteria</taxon>
        <taxon>Lysobacterales</taxon>
        <taxon>Lysobacteraceae</taxon>
        <taxon>Xanthomonas</taxon>
    </lineage>
</organism>
<sequence length="110" mass="11606">MRKLIFYGCIALGAGIGVVIGAVDGDVGLAVLLGLKLGLAGLVLGALLSSIGRRFSSAVETDSALEDQDEMERIARLGGQGMSPEEVSANYWRDKGHPPFMNPEDYDPKA</sequence>
<reference evidence="2" key="2">
    <citation type="submission" date="2022-08" db="EMBL/GenBank/DDBJ databases">
        <authorList>
            <person name="Iruegas-Bocardo F."/>
            <person name="Weisberg A.J."/>
            <person name="Riutta E.R."/>
            <person name="Kilday K."/>
            <person name="Bonkowski J.C."/>
            <person name="Creswell T."/>
            <person name="Daughtrey M.L."/>
            <person name="Rane K."/>
            <person name="Grunwald N.J."/>
            <person name="Chang J.H."/>
            <person name="Putnam M.L."/>
        </authorList>
    </citation>
    <scope>NUCLEOTIDE SEQUENCE</scope>
    <source>
        <strain evidence="2">22-338</strain>
    </source>
</reference>
<dbReference type="EMBL" id="JANWTP010000009">
    <property type="protein sequence ID" value="MDC8637153.1"/>
    <property type="molecule type" value="Genomic_DNA"/>
</dbReference>
<evidence type="ECO:0000313" key="3">
    <source>
        <dbReference type="Proteomes" id="UP001140230"/>
    </source>
</evidence>
<keyword evidence="1" id="KW-0812">Transmembrane</keyword>
<keyword evidence="1" id="KW-0472">Membrane</keyword>
<feature type="transmembrane region" description="Helical" evidence="1">
    <location>
        <begin position="29"/>
        <end position="48"/>
    </location>
</feature>
<name>A0A9X3YZ32_9XANT</name>
<proteinExistence type="predicted"/>
<dbReference type="AlphaFoldDB" id="A0A9X3YZ32"/>
<gene>
    <name evidence="2" type="ORF">NY667_04860</name>
</gene>
<feature type="transmembrane region" description="Helical" evidence="1">
    <location>
        <begin position="5"/>
        <end position="23"/>
    </location>
</feature>
<comment type="caution">
    <text evidence="2">The sequence shown here is derived from an EMBL/GenBank/DDBJ whole genome shotgun (WGS) entry which is preliminary data.</text>
</comment>
<evidence type="ECO:0000313" key="2">
    <source>
        <dbReference type="EMBL" id="MDC8637153.1"/>
    </source>
</evidence>
<dbReference type="RefSeq" id="WP_104549142.1">
    <property type="nucleotide sequence ID" value="NZ_CP168173.1"/>
</dbReference>
<keyword evidence="1" id="KW-1133">Transmembrane helix</keyword>
<reference evidence="2" key="1">
    <citation type="journal article" date="2022" name="Phytopathology">
        <title>Whole genome sequencing-based tracing of a 2022 introduction and outbreak of Xanthomonas hortorum pv. pelargonii.</title>
        <authorList>
            <person name="Iruegas Bocardo F."/>
            <person name="Weisberg A.J."/>
            <person name="Riutta E.R."/>
            <person name="Kilday K.B."/>
            <person name="Bonkowski J.C."/>
            <person name="Creswell T.C."/>
            <person name="Daughtrey M."/>
            <person name="Rane K.K."/>
            <person name="Grunwald N.J."/>
            <person name="Chang J.H."/>
            <person name="Putnam M."/>
        </authorList>
    </citation>
    <scope>NUCLEOTIDE SEQUENCE</scope>
    <source>
        <strain evidence="2">22-338</strain>
    </source>
</reference>
<evidence type="ECO:0000256" key="1">
    <source>
        <dbReference type="SAM" id="Phobius"/>
    </source>
</evidence>